<dbReference type="Proteomes" id="UP000657918">
    <property type="component" value="Unassembled WGS sequence"/>
</dbReference>
<keyword evidence="2" id="KW-1185">Reference proteome</keyword>
<proteinExistence type="predicted"/>
<evidence type="ECO:0000313" key="1">
    <source>
        <dbReference type="EMBL" id="KAF9682820.1"/>
    </source>
</evidence>
<reference evidence="1 2" key="1">
    <citation type="submission" date="2020-10" db="EMBL/GenBank/DDBJ databases">
        <title>Plant Genome Project.</title>
        <authorList>
            <person name="Zhang R.-G."/>
        </authorList>
    </citation>
    <scope>NUCLEOTIDE SEQUENCE [LARGE SCALE GENOMIC DNA]</scope>
    <source>
        <strain evidence="1">FAFU-HL-1</strain>
        <tissue evidence="1">Leaf</tissue>
    </source>
</reference>
<dbReference type="PANTHER" id="PTHR33321:SF3">
    <property type="entry name" value="OS05G0582000 PROTEIN"/>
    <property type="match status" value="1"/>
</dbReference>
<dbReference type="InterPro" id="IPR007541">
    <property type="entry name" value="Uncharacterised_BSP"/>
</dbReference>
<dbReference type="OrthoDB" id="1924946at2759"/>
<dbReference type="PANTHER" id="PTHR33321">
    <property type="match status" value="1"/>
</dbReference>
<organism evidence="1 2">
    <name type="scientific">Salix dunnii</name>
    <dbReference type="NCBI Taxonomy" id="1413687"/>
    <lineage>
        <taxon>Eukaryota</taxon>
        <taxon>Viridiplantae</taxon>
        <taxon>Streptophyta</taxon>
        <taxon>Embryophyta</taxon>
        <taxon>Tracheophyta</taxon>
        <taxon>Spermatophyta</taxon>
        <taxon>Magnoliopsida</taxon>
        <taxon>eudicotyledons</taxon>
        <taxon>Gunneridae</taxon>
        <taxon>Pentapetalae</taxon>
        <taxon>rosids</taxon>
        <taxon>fabids</taxon>
        <taxon>Malpighiales</taxon>
        <taxon>Salicaceae</taxon>
        <taxon>Saliceae</taxon>
        <taxon>Salix</taxon>
    </lineage>
</organism>
<dbReference type="Pfam" id="PF04450">
    <property type="entry name" value="BSP"/>
    <property type="match status" value="1"/>
</dbReference>
<gene>
    <name evidence="1" type="ORF">SADUNF_Sadunf05G0148000</name>
</gene>
<dbReference type="EMBL" id="JADGMS010000005">
    <property type="protein sequence ID" value="KAF9682820.1"/>
    <property type="molecule type" value="Genomic_DNA"/>
</dbReference>
<evidence type="ECO:0000313" key="2">
    <source>
        <dbReference type="Proteomes" id="UP000657918"/>
    </source>
</evidence>
<name>A0A835MZE4_9ROSI</name>
<sequence>MEDPYLFQPILVPSITATASTTSFDDTDADYIKLWSSNCSITFRILFITSIGIISIWANYEASKGFGITLINDAKDSAEGKRFTLSYISNDKATRIILNTSFFVENLLYPNINATKKQVIRHVTLRMASISLPNLVTVDTNTNNEFVINMSPSILMDLPKNLDHAITSIVLRGMVRVWTWDSESRAPQWLRDGMVEYINGLAGFGPVRNLGGHESLDDQFGKFCFGDRDPIVVAQFLKYCERHEKGFIHRLNKALREDHQWIGRTVEDVLGISVQNPCDLYKNTSSQGLSTW</sequence>
<comment type="caution">
    <text evidence="1">The sequence shown here is derived from an EMBL/GenBank/DDBJ whole genome shotgun (WGS) entry which is preliminary data.</text>
</comment>
<dbReference type="AlphaFoldDB" id="A0A835MZE4"/>
<accession>A0A835MZE4</accession>
<protein>
    <submittedName>
        <fullName evidence="1">Uncharacterized protein</fullName>
    </submittedName>
</protein>